<evidence type="ECO:0000313" key="2">
    <source>
        <dbReference type="EMBL" id="KAK3875889.1"/>
    </source>
</evidence>
<reference evidence="2" key="1">
    <citation type="submission" date="2023-10" db="EMBL/GenBank/DDBJ databases">
        <title>Genome assemblies of two species of porcelain crab, Petrolisthes cinctipes and Petrolisthes manimaculis (Anomura: Porcellanidae).</title>
        <authorList>
            <person name="Angst P."/>
        </authorList>
    </citation>
    <scope>NUCLEOTIDE SEQUENCE</scope>
    <source>
        <strain evidence="2">PB745_01</strain>
        <tissue evidence="2">Gill</tissue>
    </source>
</reference>
<proteinExistence type="predicted"/>
<organism evidence="2 3">
    <name type="scientific">Petrolisthes cinctipes</name>
    <name type="common">Flat porcelain crab</name>
    <dbReference type="NCBI Taxonomy" id="88211"/>
    <lineage>
        <taxon>Eukaryota</taxon>
        <taxon>Metazoa</taxon>
        <taxon>Ecdysozoa</taxon>
        <taxon>Arthropoda</taxon>
        <taxon>Crustacea</taxon>
        <taxon>Multicrustacea</taxon>
        <taxon>Malacostraca</taxon>
        <taxon>Eumalacostraca</taxon>
        <taxon>Eucarida</taxon>
        <taxon>Decapoda</taxon>
        <taxon>Pleocyemata</taxon>
        <taxon>Anomura</taxon>
        <taxon>Galatheoidea</taxon>
        <taxon>Porcellanidae</taxon>
        <taxon>Petrolisthes</taxon>
    </lineage>
</organism>
<evidence type="ECO:0000313" key="3">
    <source>
        <dbReference type="Proteomes" id="UP001286313"/>
    </source>
</evidence>
<protein>
    <submittedName>
        <fullName evidence="2">Uncharacterized protein</fullName>
    </submittedName>
</protein>
<feature type="compositionally biased region" description="Basic and acidic residues" evidence="1">
    <location>
        <begin position="1"/>
        <end position="32"/>
    </location>
</feature>
<feature type="region of interest" description="Disordered" evidence="1">
    <location>
        <begin position="1"/>
        <end position="71"/>
    </location>
</feature>
<gene>
    <name evidence="2" type="ORF">Pcinc_019268</name>
</gene>
<accession>A0AAE1KKN5</accession>
<sequence length="71" mass="7474">MGELREVKEKGSDKMNGDHQGKDDGYCGDRGKNRSPRGSRRGERTSTEAGDMGEVGDISEAGEVGEAGDTG</sequence>
<comment type="caution">
    <text evidence="2">The sequence shown here is derived from an EMBL/GenBank/DDBJ whole genome shotgun (WGS) entry which is preliminary data.</text>
</comment>
<evidence type="ECO:0000256" key="1">
    <source>
        <dbReference type="SAM" id="MobiDB-lite"/>
    </source>
</evidence>
<dbReference type="AlphaFoldDB" id="A0AAE1KKN5"/>
<keyword evidence="3" id="KW-1185">Reference proteome</keyword>
<dbReference type="EMBL" id="JAWQEG010001901">
    <property type="protein sequence ID" value="KAK3875889.1"/>
    <property type="molecule type" value="Genomic_DNA"/>
</dbReference>
<name>A0AAE1KKN5_PETCI</name>
<dbReference type="Proteomes" id="UP001286313">
    <property type="component" value="Unassembled WGS sequence"/>
</dbReference>